<reference evidence="2 3" key="1">
    <citation type="submission" date="2010-08" db="EMBL/GenBank/DDBJ databases">
        <title>Complete sequence of Clostridium cellulovorans 743B.</title>
        <authorList>
            <consortium name="US DOE Joint Genome Institute"/>
            <person name="Lucas S."/>
            <person name="Copeland A."/>
            <person name="Lapidus A."/>
            <person name="Cheng J.-F."/>
            <person name="Bruce D."/>
            <person name="Goodwin L."/>
            <person name="Pitluck S."/>
            <person name="Chertkov O."/>
            <person name="Detter J.C."/>
            <person name="Han C."/>
            <person name="Tapia R."/>
            <person name="Land M."/>
            <person name="Hauser L."/>
            <person name="Chang Y.-J."/>
            <person name="Jeffries C."/>
            <person name="Kyrpides N."/>
            <person name="Ivanova N."/>
            <person name="Mikhailova N."/>
            <person name="Hemme C.L."/>
            <person name="Woyke T."/>
        </authorList>
    </citation>
    <scope>NUCLEOTIDE SEQUENCE [LARGE SCALE GENOMIC DNA]</scope>
    <source>
        <strain evidence="3">ATCC 35296 / DSM 3052 / OCM 3 / 743B</strain>
    </source>
</reference>
<feature type="transmembrane region" description="Helical" evidence="1">
    <location>
        <begin position="195"/>
        <end position="219"/>
    </location>
</feature>
<dbReference type="KEGG" id="ccb:Clocel_4232"/>
<dbReference type="STRING" id="573061.Clocel_4232"/>
<proteinExistence type="predicted"/>
<name>D9SNA1_CLOC7</name>
<gene>
    <name evidence="2" type="ordered locus">Clocel_4232</name>
</gene>
<keyword evidence="1" id="KW-1133">Transmembrane helix</keyword>
<dbReference type="EMBL" id="CP002160">
    <property type="protein sequence ID" value="ADL53893.1"/>
    <property type="molecule type" value="Genomic_DNA"/>
</dbReference>
<evidence type="ECO:0000313" key="3">
    <source>
        <dbReference type="Proteomes" id="UP000002730"/>
    </source>
</evidence>
<protein>
    <recommendedName>
        <fullName evidence="4">DUF2812 domain-containing protein</fullName>
    </recommendedName>
</protein>
<dbReference type="InterPro" id="IPR021359">
    <property type="entry name" value="DUF2812"/>
</dbReference>
<evidence type="ECO:0000256" key="1">
    <source>
        <dbReference type="SAM" id="Phobius"/>
    </source>
</evidence>
<dbReference type="Pfam" id="PF11193">
    <property type="entry name" value="DUF2812"/>
    <property type="match status" value="1"/>
</dbReference>
<keyword evidence="1" id="KW-0472">Membrane</keyword>
<organism evidence="2 3">
    <name type="scientific">Clostridium cellulovorans (strain ATCC 35296 / DSM 3052 / OCM 3 / 743B)</name>
    <dbReference type="NCBI Taxonomy" id="573061"/>
    <lineage>
        <taxon>Bacteria</taxon>
        <taxon>Bacillati</taxon>
        <taxon>Bacillota</taxon>
        <taxon>Clostridia</taxon>
        <taxon>Eubacteriales</taxon>
        <taxon>Clostridiaceae</taxon>
        <taxon>Clostridium</taxon>
    </lineage>
</organism>
<sequence length="384" mass="44572">MGRTKKVFKWFYIFDLEKEENWLRNMAQKGWIFQKVNILGIYTFIKGQSTDAIYKIDFNNKVEDVEEYYDLFAESGWRFIHKVREFRYFKYSGQITSFDKLVIYNDPSQQFKWLHKWLAFFLLIYGIEFVALYTILFLQGKTNIGAGLEPMIIVLFISILSIILIRFVNSYIALKRKVKEDQAIDYCSKGILKKFSSAISLFIAPIILSAALAVAVTVLSTVGSSEKAIKNKVLQGDEMSLYPMRTINYVISEDIGDFKVSLYGNNNRIGIIALEKLVFNRYKVITNFSSGVRPNHNALSNFLKLGQHDYITIYGNDENQEIDNTVIKYKDGTEDKIATNKIVRKGENFIILIKANRDIEDIKIFDKSNIDISHKYIDFQSKDF</sequence>
<evidence type="ECO:0000313" key="2">
    <source>
        <dbReference type="EMBL" id="ADL53893.1"/>
    </source>
</evidence>
<dbReference type="OrthoDB" id="8757095at2"/>
<keyword evidence="3" id="KW-1185">Reference proteome</keyword>
<dbReference type="RefSeq" id="WP_010074246.1">
    <property type="nucleotide sequence ID" value="NC_014393.1"/>
</dbReference>
<accession>D9SNA1</accession>
<feature type="transmembrane region" description="Helical" evidence="1">
    <location>
        <begin position="151"/>
        <end position="174"/>
    </location>
</feature>
<feature type="transmembrane region" description="Helical" evidence="1">
    <location>
        <begin position="117"/>
        <end position="139"/>
    </location>
</feature>
<dbReference type="HOGENOM" id="CLU_719059_0_0_9"/>
<dbReference type="Proteomes" id="UP000002730">
    <property type="component" value="Chromosome"/>
</dbReference>
<evidence type="ECO:0008006" key="4">
    <source>
        <dbReference type="Google" id="ProtNLM"/>
    </source>
</evidence>
<keyword evidence="1" id="KW-0812">Transmembrane</keyword>
<dbReference type="AlphaFoldDB" id="D9SNA1"/>